<reference evidence="1 2" key="1">
    <citation type="submission" date="2019-11" db="EMBL/GenBank/DDBJ databases">
        <title>Comparative genomics of hydrocarbon-degrading Desulfosarcina strains.</title>
        <authorList>
            <person name="Watanabe M."/>
            <person name="Kojima H."/>
            <person name="Fukui M."/>
        </authorList>
    </citation>
    <scope>NUCLEOTIDE SEQUENCE [LARGE SCALE GENOMIC DNA]</scope>
    <source>
        <strain evidence="1 2">PL12</strain>
    </source>
</reference>
<dbReference type="AlphaFoldDB" id="A0A5K7YGV9"/>
<dbReference type="KEGG" id="dalk:DSCA_09890"/>
<name>A0A5K7YGV9_9BACT</name>
<dbReference type="EMBL" id="AP021874">
    <property type="protein sequence ID" value="BBO67059.1"/>
    <property type="molecule type" value="Genomic_DNA"/>
</dbReference>
<keyword evidence="2" id="KW-1185">Reference proteome</keyword>
<evidence type="ECO:0000313" key="1">
    <source>
        <dbReference type="EMBL" id="BBO67059.1"/>
    </source>
</evidence>
<gene>
    <name evidence="1" type="ORF">DSCA_09890</name>
</gene>
<accession>A0A5K7YGV9</accession>
<evidence type="ECO:0000313" key="2">
    <source>
        <dbReference type="Proteomes" id="UP000427906"/>
    </source>
</evidence>
<dbReference type="Proteomes" id="UP000427906">
    <property type="component" value="Chromosome"/>
</dbReference>
<protein>
    <submittedName>
        <fullName evidence="1">Uncharacterized protein</fullName>
    </submittedName>
</protein>
<proteinExistence type="predicted"/>
<organism evidence="1 2">
    <name type="scientific">Desulfosarcina alkanivorans</name>
    <dbReference type="NCBI Taxonomy" id="571177"/>
    <lineage>
        <taxon>Bacteria</taxon>
        <taxon>Pseudomonadati</taxon>
        <taxon>Thermodesulfobacteriota</taxon>
        <taxon>Desulfobacteria</taxon>
        <taxon>Desulfobacterales</taxon>
        <taxon>Desulfosarcinaceae</taxon>
        <taxon>Desulfosarcina</taxon>
    </lineage>
</organism>
<sequence length="55" mass="6065">MIPTAEAFGVPLGLMAENQIEKVTSMKQSNQLTEQACIAYHLFASFVWLTVSFGD</sequence>